<reference evidence="3" key="1">
    <citation type="submission" date="2019-03" db="EMBL/GenBank/DDBJ databases">
        <title>Long read genome sequence of the mycoparasitic Pythium oligandrum ATCC 38472 isolated from sugarbeet rhizosphere.</title>
        <authorList>
            <person name="Gaulin E."/>
        </authorList>
    </citation>
    <scope>NUCLEOTIDE SEQUENCE</scope>
    <source>
        <strain evidence="3">ATCC 38472_TT</strain>
    </source>
</reference>
<dbReference type="InterPro" id="IPR036291">
    <property type="entry name" value="NAD(P)-bd_dom_sf"/>
</dbReference>
<dbReference type="InterPro" id="IPR011032">
    <property type="entry name" value="GroES-like_sf"/>
</dbReference>
<dbReference type="GO" id="GO:0008270">
    <property type="term" value="F:zinc ion binding"/>
    <property type="evidence" value="ECO:0007669"/>
    <property type="project" value="InterPro"/>
</dbReference>
<gene>
    <name evidence="3" type="ORF">Poli38472_003865</name>
</gene>
<accession>A0A8K1CMM4</accession>
<comment type="caution">
    <text evidence="3">The sequence shown here is derived from an EMBL/GenBank/DDBJ whole genome shotgun (WGS) entry which is preliminary data.</text>
</comment>
<dbReference type="InterPro" id="IPR002364">
    <property type="entry name" value="Quin_OxRdtase/zeta-crystal_CS"/>
</dbReference>
<evidence type="ECO:0000259" key="2">
    <source>
        <dbReference type="SMART" id="SM00829"/>
    </source>
</evidence>
<dbReference type="PANTHER" id="PTHR43677">
    <property type="entry name" value="SHORT-CHAIN DEHYDROGENASE/REDUCTASE"/>
    <property type="match status" value="1"/>
</dbReference>
<dbReference type="FunFam" id="3.40.50.720:FF:000121">
    <property type="entry name" value="Prostaglandin reductase 2"/>
    <property type="match status" value="1"/>
</dbReference>
<evidence type="ECO:0000313" key="4">
    <source>
        <dbReference type="Proteomes" id="UP000794436"/>
    </source>
</evidence>
<dbReference type="PANTHER" id="PTHR43677:SF3">
    <property type="entry name" value="PROSTAGLANDIN REDUCTASE 3"/>
    <property type="match status" value="1"/>
</dbReference>
<dbReference type="SUPFAM" id="SSF50129">
    <property type="entry name" value="GroES-like"/>
    <property type="match status" value="1"/>
</dbReference>
<dbReference type="InterPro" id="IPR013154">
    <property type="entry name" value="ADH-like_N"/>
</dbReference>
<dbReference type="GO" id="GO:0005739">
    <property type="term" value="C:mitochondrion"/>
    <property type="evidence" value="ECO:0007669"/>
    <property type="project" value="TreeGrafter"/>
</dbReference>
<dbReference type="Gene3D" id="3.40.50.720">
    <property type="entry name" value="NAD(P)-binding Rossmann-like Domain"/>
    <property type="match status" value="1"/>
</dbReference>
<dbReference type="SUPFAM" id="SSF51735">
    <property type="entry name" value="NAD(P)-binding Rossmann-fold domains"/>
    <property type="match status" value="1"/>
</dbReference>
<dbReference type="EMBL" id="SPLM01000036">
    <property type="protein sequence ID" value="TMW66100.1"/>
    <property type="molecule type" value="Genomic_DNA"/>
</dbReference>
<protein>
    <recommendedName>
        <fullName evidence="2">Enoyl reductase (ER) domain-containing protein</fullName>
    </recommendedName>
</protein>
<sequence>MPSYRTVHVVKHSTDFRAATEIVEVPELPTASAGHVVVKNHYVGVNATDINVTNGHYGASQLPHGCGFEAVGEIISVGEGVENFAVGDAVAYQKMLGAFTEYAEAEVSYLIKLPSPEPWALPLMICGVSASIALYETGQMKSNETVLVTSAAGGTGLIAVQLAKLAGNHVIGTCSSDEKVQVLKDLGCDRVINYTKESIREVLETEYPNGIDLVFETVGGETMEAAIRNIAIHGRVIAFGHISAYKSGGADRLPVPGGVLGPRSASIRGFFLANHVAQAPEHIRRLVGLIQEGKLKPAVDPTPFHGLEGIADAIDYMYARKNIGKLVIKLV</sequence>
<dbReference type="Gene3D" id="3.90.180.10">
    <property type="entry name" value="Medium-chain alcohol dehydrogenases, catalytic domain"/>
    <property type="match status" value="1"/>
</dbReference>
<keyword evidence="4" id="KW-1185">Reference proteome</keyword>
<dbReference type="GO" id="GO:0016491">
    <property type="term" value="F:oxidoreductase activity"/>
    <property type="evidence" value="ECO:0007669"/>
    <property type="project" value="UniProtKB-KW"/>
</dbReference>
<dbReference type="PROSITE" id="PS01162">
    <property type="entry name" value="QOR_ZETA_CRYSTAL"/>
    <property type="match status" value="1"/>
</dbReference>
<dbReference type="OrthoDB" id="9992527at2759"/>
<proteinExistence type="predicted"/>
<organism evidence="3 4">
    <name type="scientific">Pythium oligandrum</name>
    <name type="common">Mycoparasitic fungus</name>
    <dbReference type="NCBI Taxonomy" id="41045"/>
    <lineage>
        <taxon>Eukaryota</taxon>
        <taxon>Sar</taxon>
        <taxon>Stramenopiles</taxon>
        <taxon>Oomycota</taxon>
        <taxon>Peronosporomycetes</taxon>
        <taxon>Pythiales</taxon>
        <taxon>Pythiaceae</taxon>
        <taxon>Pythium</taxon>
    </lineage>
</organism>
<dbReference type="InterPro" id="IPR013149">
    <property type="entry name" value="ADH-like_C"/>
</dbReference>
<name>A0A8K1CMM4_PYTOL</name>
<dbReference type="Pfam" id="PF00107">
    <property type="entry name" value="ADH_zinc_N"/>
    <property type="match status" value="1"/>
</dbReference>
<dbReference type="SMART" id="SM00829">
    <property type="entry name" value="PKS_ER"/>
    <property type="match status" value="1"/>
</dbReference>
<dbReference type="InterPro" id="IPR020843">
    <property type="entry name" value="ER"/>
</dbReference>
<dbReference type="InterPro" id="IPR051397">
    <property type="entry name" value="Zn-ADH-like_protein"/>
</dbReference>
<dbReference type="Pfam" id="PF08240">
    <property type="entry name" value="ADH_N"/>
    <property type="match status" value="1"/>
</dbReference>
<evidence type="ECO:0000313" key="3">
    <source>
        <dbReference type="EMBL" id="TMW66100.1"/>
    </source>
</evidence>
<keyword evidence="1" id="KW-0560">Oxidoreductase</keyword>
<dbReference type="AlphaFoldDB" id="A0A8K1CMM4"/>
<evidence type="ECO:0000256" key="1">
    <source>
        <dbReference type="ARBA" id="ARBA00023002"/>
    </source>
</evidence>
<dbReference type="Proteomes" id="UP000794436">
    <property type="component" value="Unassembled WGS sequence"/>
</dbReference>
<feature type="domain" description="Enoyl reductase (ER)" evidence="2">
    <location>
        <begin position="13"/>
        <end position="328"/>
    </location>
</feature>